<keyword evidence="2" id="KW-0349">Heme</keyword>
<dbReference type="PRINTS" id="PR00359">
    <property type="entry name" value="BP450"/>
</dbReference>
<reference evidence="3 4" key="1">
    <citation type="submission" date="2021-03" db="EMBL/GenBank/DDBJ databases">
        <title>Actinomadura violae sp. nov., isolated from lichen in Thailand.</title>
        <authorList>
            <person name="Kanchanasin P."/>
            <person name="Saeng-In P."/>
            <person name="Phongsopitanun W."/>
            <person name="Yuki M."/>
            <person name="Kudo T."/>
            <person name="Ohkuma M."/>
            <person name="Tanasupawat S."/>
        </authorList>
    </citation>
    <scope>NUCLEOTIDE SEQUENCE [LARGE SCALE GENOMIC DNA]</scope>
    <source>
        <strain evidence="3 4">LCR2-06</strain>
    </source>
</reference>
<comment type="caution">
    <text evidence="3">The sequence shown here is derived from an EMBL/GenBank/DDBJ whole genome shotgun (WGS) entry which is preliminary data.</text>
</comment>
<evidence type="ECO:0000313" key="4">
    <source>
        <dbReference type="Proteomes" id="UP000680206"/>
    </source>
</evidence>
<evidence type="ECO:0000313" key="3">
    <source>
        <dbReference type="EMBL" id="MBO2457742.1"/>
    </source>
</evidence>
<accession>A0ABS3RM43</accession>
<dbReference type="InterPro" id="IPR017972">
    <property type="entry name" value="Cyt_P450_CS"/>
</dbReference>
<dbReference type="Proteomes" id="UP000680206">
    <property type="component" value="Unassembled WGS sequence"/>
</dbReference>
<sequence length="422" mass="47024">MSASSDAAVEPLVFDPYDYDFHEDPYPLYRRLRDEAPVFHAERDDFWAISRHADVFDVLRDDATFSNRMGVSLDASAWSPEAHRVMSFLALDGQRQTRLRRLVSAAFTPRRVKELQPQIQRLTEHYLERAFAANAEHGEADWITDFAGKLPMDVISEMMGVPESDRDEVRRLADLVVHREDGVRDVPPAGMEAAGELITYYAAMVQGRRAASEPAGDLTAALTVAEIDGDRLTDGEIIAFLFLMVVAGNETTTKLLGNALFHLSAHPAQKAEVLADPGDPETLVTPWIEETLRHDTSSQMLARYVVEDVEMHGVTIPAGSKALVLLGSANRDERVFADPTVYDVHRPKTELGQILSFGSGKHFCLGANLARLETRVVLNELVRRVEDFHVHADRAVRVHSTSVRGFAKLPTGFTLRRAEGRD</sequence>
<dbReference type="InterPro" id="IPR036396">
    <property type="entry name" value="Cyt_P450_sf"/>
</dbReference>
<dbReference type="CDD" id="cd11078">
    <property type="entry name" value="CYP130-like"/>
    <property type="match status" value="1"/>
</dbReference>
<dbReference type="PROSITE" id="PS00086">
    <property type="entry name" value="CYTOCHROME_P450"/>
    <property type="match status" value="1"/>
</dbReference>
<evidence type="ECO:0000256" key="1">
    <source>
        <dbReference type="ARBA" id="ARBA00010617"/>
    </source>
</evidence>
<keyword evidence="2" id="KW-0560">Oxidoreductase</keyword>
<gene>
    <name evidence="3" type="ORF">J4709_09160</name>
</gene>
<comment type="similarity">
    <text evidence="1 2">Belongs to the cytochrome P450 family.</text>
</comment>
<organism evidence="3 4">
    <name type="scientific">Actinomadura violacea</name>
    <dbReference type="NCBI Taxonomy" id="2819934"/>
    <lineage>
        <taxon>Bacteria</taxon>
        <taxon>Bacillati</taxon>
        <taxon>Actinomycetota</taxon>
        <taxon>Actinomycetes</taxon>
        <taxon>Streptosporangiales</taxon>
        <taxon>Thermomonosporaceae</taxon>
        <taxon>Actinomadura</taxon>
    </lineage>
</organism>
<dbReference type="PANTHER" id="PTHR46696">
    <property type="entry name" value="P450, PUTATIVE (EUROFUNG)-RELATED"/>
    <property type="match status" value="1"/>
</dbReference>
<keyword evidence="2" id="KW-0479">Metal-binding</keyword>
<name>A0ABS3RM43_9ACTN</name>
<dbReference type="Pfam" id="PF00067">
    <property type="entry name" value="p450"/>
    <property type="match status" value="1"/>
</dbReference>
<evidence type="ECO:0000256" key="2">
    <source>
        <dbReference type="RuleBase" id="RU000461"/>
    </source>
</evidence>
<dbReference type="SUPFAM" id="SSF48264">
    <property type="entry name" value="Cytochrome P450"/>
    <property type="match status" value="1"/>
</dbReference>
<keyword evidence="2" id="KW-0503">Monooxygenase</keyword>
<proteinExistence type="inferred from homology"/>
<keyword evidence="2" id="KW-0408">Iron</keyword>
<dbReference type="PANTHER" id="PTHR46696:SF4">
    <property type="entry name" value="BIOTIN BIOSYNTHESIS CYTOCHROME P450"/>
    <property type="match status" value="1"/>
</dbReference>
<keyword evidence="4" id="KW-1185">Reference proteome</keyword>
<dbReference type="EMBL" id="JAGEPF010000005">
    <property type="protein sequence ID" value="MBO2457742.1"/>
    <property type="molecule type" value="Genomic_DNA"/>
</dbReference>
<dbReference type="PRINTS" id="PR00385">
    <property type="entry name" value="P450"/>
</dbReference>
<protein>
    <submittedName>
        <fullName evidence="3">Cytochrome P450</fullName>
    </submittedName>
</protein>
<dbReference type="Gene3D" id="1.10.630.10">
    <property type="entry name" value="Cytochrome P450"/>
    <property type="match status" value="1"/>
</dbReference>
<dbReference type="InterPro" id="IPR002397">
    <property type="entry name" value="Cyt_P450_B"/>
</dbReference>
<dbReference type="InterPro" id="IPR001128">
    <property type="entry name" value="Cyt_P450"/>
</dbReference>
<dbReference type="RefSeq" id="WP_208239060.1">
    <property type="nucleotide sequence ID" value="NZ_JAGEPF010000005.1"/>
</dbReference>